<dbReference type="OrthoDB" id="6161689at2759"/>
<reference evidence="2 3" key="1">
    <citation type="journal article" date="2013" name="Nature">
        <title>Insights into bilaterian evolution from three spiralian genomes.</title>
        <authorList>
            <person name="Simakov O."/>
            <person name="Marletaz F."/>
            <person name="Cho S.J."/>
            <person name="Edsinger-Gonzales E."/>
            <person name="Havlak P."/>
            <person name="Hellsten U."/>
            <person name="Kuo D.H."/>
            <person name="Larsson T."/>
            <person name="Lv J."/>
            <person name="Arendt D."/>
            <person name="Savage R."/>
            <person name="Osoegawa K."/>
            <person name="de Jong P."/>
            <person name="Grimwood J."/>
            <person name="Chapman J.A."/>
            <person name="Shapiro H."/>
            <person name="Aerts A."/>
            <person name="Otillar R.P."/>
            <person name="Terry A.Y."/>
            <person name="Boore J.L."/>
            <person name="Grigoriev I.V."/>
            <person name="Lindberg D.R."/>
            <person name="Seaver E.C."/>
            <person name="Weisblat D.A."/>
            <person name="Putnam N.H."/>
            <person name="Rokhsar D.S."/>
        </authorList>
    </citation>
    <scope>NUCLEOTIDE SEQUENCE [LARGE SCALE GENOMIC DNA]</scope>
</reference>
<gene>
    <name evidence="2" type="ORF">LOTGIDRAFT_228463</name>
</gene>
<protein>
    <submittedName>
        <fullName evidence="2">Uncharacterized protein</fullName>
    </submittedName>
</protein>
<feature type="signal peptide" evidence="1">
    <location>
        <begin position="1"/>
        <end position="23"/>
    </location>
</feature>
<proteinExistence type="predicted"/>
<sequence>MVPKVNLRQFLCLLTVFIYSISANKQKHRNCFQNFNHKIQRCLEPFSKLFRTYQQTQDESSFSNIVKKHICFEYEKMLLCMHSTLTHCPTLRNIKRVQEKLGADWVNNVNGLCRIPATPHTEVHEVEPQQNSILNHYESQTVKPVVNKPQEEVSEKDISKEQISNEDSETWEMFEAKDKVLEKQQNEIWNKLKNTWRQRAKIMKQRLHLVLKSSNKGNNYNTYNIFYNVVPRSVHVPQRLRIGTKFVSHQAHSSASTSDITVSVFMLCLSPVLIGLH</sequence>
<dbReference type="CTD" id="20247672"/>
<feature type="chain" id="PRO_5004716968" evidence="1">
    <location>
        <begin position="24"/>
        <end position="277"/>
    </location>
</feature>
<dbReference type="HOGENOM" id="CLU_1005723_0_0_1"/>
<name>V4ALH6_LOTGI</name>
<evidence type="ECO:0000256" key="1">
    <source>
        <dbReference type="SAM" id="SignalP"/>
    </source>
</evidence>
<organism evidence="2 3">
    <name type="scientific">Lottia gigantea</name>
    <name type="common">Giant owl limpet</name>
    <dbReference type="NCBI Taxonomy" id="225164"/>
    <lineage>
        <taxon>Eukaryota</taxon>
        <taxon>Metazoa</taxon>
        <taxon>Spiralia</taxon>
        <taxon>Lophotrochozoa</taxon>
        <taxon>Mollusca</taxon>
        <taxon>Gastropoda</taxon>
        <taxon>Patellogastropoda</taxon>
        <taxon>Lottioidea</taxon>
        <taxon>Lottiidae</taxon>
        <taxon>Lottia</taxon>
    </lineage>
</organism>
<evidence type="ECO:0000313" key="2">
    <source>
        <dbReference type="EMBL" id="ESO97967.1"/>
    </source>
</evidence>
<keyword evidence="1" id="KW-0732">Signal</keyword>
<dbReference type="EMBL" id="KB201304">
    <property type="protein sequence ID" value="ESO97967.1"/>
    <property type="molecule type" value="Genomic_DNA"/>
</dbReference>
<dbReference type="GeneID" id="20247672"/>
<evidence type="ECO:0000313" key="3">
    <source>
        <dbReference type="Proteomes" id="UP000030746"/>
    </source>
</evidence>
<dbReference type="AlphaFoldDB" id="V4ALH6"/>
<dbReference type="Proteomes" id="UP000030746">
    <property type="component" value="Unassembled WGS sequence"/>
</dbReference>
<dbReference type="RefSeq" id="XP_009051806.1">
    <property type="nucleotide sequence ID" value="XM_009053558.1"/>
</dbReference>
<keyword evidence="3" id="KW-1185">Reference proteome</keyword>
<dbReference type="KEGG" id="lgi:LOTGIDRAFT_228463"/>
<accession>V4ALH6</accession>